<keyword evidence="5 6" id="KW-0472">Membrane</keyword>
<keyword evidence="3 6" id="KW-0812">Transmembrane</keyword>
<dbReference type="NCBIfam" id="TIGR03717">
    <property type="entry name" value="R_switched_YjbE"/>
    <property type="match status" value="1"/>
</dbReference>
<feature type="transmembrane region" description="Helical" evidence="6">
    <location>
        <begin position="165"/>
        <end position="181"/>
    </location>
</feature>
<dbReference type="PANTHER" id="PTHR30238">
    <property type="entry name" value="MEMBRANE BOUND PREDICTED REDOX MODULATOR"/>
    <property type="match status" value="1"/>
</dbReference>
<feature type="transmembrane region" description="Helical" evidence="6">
    <location>
        <begin position="71"/>
        <end position="90"/>
    </location>
</feature>
<evidence type="ECO:0000256" key="5">
    <source>
        <dbReference type="ARBA" id="ARBA00023136"/>
    </source>
</evidence>
<evidence type="ECO:0000256" key="2">
    <source>
        <dbReference type="ARBA" id="ARBA00007511"/>
    </source>
</evidence>
<feature type="transmembrane region" description="Helical" evidence="6">
    <location>
        <begin position="110"/>
        <end position="131"/>
    </location>
</feature>
<dbReference type="EMBL" id="QURR01000013">
    <property type="protein sequence ID" value="RGE44862.1"/>
    <property type="molecule type" value="Genomic_DNA"/>
</dbReference>
<dbReference type="InterPro" id="IPR022301">
    <property type="entry name" value="Integral_membrane_YjbE"/>
</dbReference>
<dbReference type="AlphaFoldDB" id="A0A373FMW3"/>
<keyword evidence="8" id="KW-1185">Reference proteome</keyword>
<reference evidence="7 8" key="1">
    <citation type="submission" date="2018-08" db="EMBL/GenBank/DDBJ databases">
        <title>Comamonas testosteroni strain SWCO2.</title>
        <authorList>
            <person name="Jiang N."/>
            <person name="Zhang X.Z."/>
        </authorList>
    </citation>
    <scope>NUCLEOTIDE SEQUENCE [LARGE SCALE GENOMIC DNA]</scope>
    <source>
        <strain evidence="7 8">SWCO2</strain>
    </source>
</reference>
<feature type="transmembrane region" description="Helical" evidence="6">
    <location>
        <begin position="12"/>
        <end position="34"/>
    </location>
</feature>
<dbReference type="InterPro" id="IPR005496">
    <property type="entry name" value="Integral_membrane_TerC"/>
</dbReference>
<dbReference type="GO" id="GO:0016020">
    <property type="term" value="C:membrane"/>
    <property type="evidence" value="ECO:0007669"/>
    <property type="project" value="UniProtKB-SubCell"/>
</dbReference>
<protein>
    <submittedName>
        <fullName evidence="7">TerC family protein</fullName>
    </submittedName>
</protein>
<dbReference type="Proteomes" id="UP000261948">
    <property type="component" value="Unassembled WGS sequence"/>
</dbReference>
<dbReference type="Pfam" id="PF03741">
    <property type="entry name" value="TerC"/>
    <property type="match status" value="1"/>
</dbReference>
<organism evidence="7 8">
    <name type="scientific">Comamonas testosteroni</name>
    <name type="common">Pseudomonas testosteroni</name>
    <dbReference type="NCBI Taxonomy" id="285"/>
    <lineage>
        <taxon>Bacteria</taxon>
        <taxon>Pseudomonadati</taxon>
        <taxon>Pseudomonadota</taxon>
        <taxon>Betaproteobacteria</taxon>
        <taxon>Burkholderiales</taxon>
        <taxon>Comamonadaceae</taxon>
        <taxon>Comamonas</taxon>
    </lineage>
</organism>
<proteinExistence type="inferred from homology"/>
<comment type="similarity">
    <text evidence="2">Belongs to the TerC family.</text>
</comment>
<evidence type="ECO:0000313" key="7">
    <source>
        <dbReference type="EMBL" id="RGE44862.1"/>
    </source>
</evidence>
<feature type="transmembrane region" description="Helical" evidence="6">
    <location>
        <begin position="46"/>
        <end position="65"/>
    </location>
</feature>
<evidence type="ECO:0000256" key="1">
    <source>
        <dbReference type="ARBA" id="ARBA00004141"/>
    </source>
</evidence>
<evidence type="ECO:0000256" key="6">
    <source>
        <dbReference type="SAM" id="Phobius"/>
    </source>
</evidence>
<gene>
    <name evidence="7" type="ORF">DZC30_12305</name>
</gene>
<keyword evidence="4 6" id="KW-1133">Transmembrane helix</keyword>
<comment type="subcellular location">
    <subcellularLocation>
        <location evidence="1">Membrane</location>
        <topology evidence="1">Multi-pass membrane protein</topology>
    </subcellularLocation>
</comment>
<feature type="transmembrane region" description="Helical" evidence="6">
    <location>
        <begin position="137"/>
        <end position="158"/>
    </location>
</feature>
<feature type="transmembrane region" description="Helical" evidence="6">
    <location>
        <begin position="201"/>
        <end position="219"/>
    </location>
</feature>
<sequence>MDALMGAEFWIGLFKIVWINIILSGDNAVVIALAARGLPAEQQKKAIMFGSGAAVVLRIALTVVAAKLMQLPFVEVIGGLLLLWIGVGLLKGEDEAEESGSVAKQGMMAAIRTILLADLVMSLDNVIAVAAAANGNMLLLILGLAISIPLVIFGSTLMIKLMERFPIIVVLGAALIGWVAGETITSDHVLEGFVHANPWAHYAAAAIGAVLVVTVGKWLQSRNAAAQAAA</sequence>
<evidence type="ECO:0000256" key="4">
    <source>
        <dbReference type="ARBA" id="ARBA00022989"/>
    </source>
</evidence>
<dbReference type="OrthoDB" id="5295733at2"/>
<accession>A0A373FMW3</accession>
<dbReference type="PANTHER" id="PTHR30238:SF4">
    <property type="entry name" value="SLL1022 PROTEIN"/>
    <property type="match status" value="1"/>
</dbReference>
<comment type="caution">
    <text evidence="7">The sequence shown here is derived from an EMBL/GenBank/DDBJ whole genome shotgun (WGS) entry which is preliminary data.</text>
</comment>
<evidence type="ECO:0000313" key="8">
    <source>
        <dbReference type="Proteomes" id="UP000261948"/>
    </source>
</evidence>
<evidence type="ECO:0000256" key="3">
    <source>
        <dbReference type="ARBA" id="ARBA00022692"/>
    </source>
</evidence>
<name>A0A373FMW3_COMTE</name>